<reference evidence="2 3" key="2">
    <citation type="journal article" date="2020" name="MBio">
        <title>Isolation and Molecular Analysis of a Novel Neorickettsia Species That Causes Potomac Horse Fever.</title>
        <authorList>
            <person name="Teymournejad O."/>
            <person name="Lin M."/>
            <person name="Bekebrede H."/>
            <person name="Kamr A."/>
            <person name="Toribio R.E."/>
            <person name="Arroyo L.G."/>
            <person name="Baird J.D."/>
            <person name="Rikihisa Y."/>
        </authorList>
    </citation>
    <scope>NUCLEOTIDE SEQUENCE [LARGE SCALE GENOMIC DNA]</scope>
    <source>
        <strain evidence="2 3">Fin17</strain>
    </source>
</reference>
<dbReference type="InterPro" id="IPR013766">
    <property type="entry name" value="Thioredoxin_domain"/>
</dbReference>
<gene>
    <name evidence="2" type="ORF">GP480_03595</name>
</gene>
<dbReference type="CDD" id="cd02969">
    <property type="entry name" value="PRX_like1"/>
    <property type="match status" value="1"/>
</dbReference>
<dbReference type="PROSITE" id="PS51352">
    <property type="entry name" value="THIOREDOXIN_2"/>
    <property type="match status" value="1"/>
</dbReference>
<evidence type="ECO:0000259" key="1">
    <source>
        <dbReference type="PROSITE" id="PS51352"/>
    </source>
</evidence>
<protein>
    <submittedName>
        <fullName evidence="2">Redoxin domain-containing protein</fullName>
    </submittedName>
</protein>
<dbReference type="SUPFAM" id="SSF52833">
    <property type="entry name" value="Thioredoxin-like"/>
    <property type="match status" value="1"/>
</dbReference>
<dbReference type="KEGG" id="nef:GP480_03595"/>
<proteinExistence type="predicted"/>
<reference evidence="2 3" key="1">
    <citation type="journal article" date="2020" name="MBio">
        <title>Erratum for Teymournejad et al., 'Isolation and Molecular Analysis of a Novel Neorickettsia Species That Causes Potomac Horse Fever'.</title>
        <authorList>
            <person name="Teymournejad O."/>
            <person name="Lin M."/>
            <person name="Bekebrede H."/>
            <person name="Kamr A."/>
            <person name="Toribio R.E."/>
            <person name="Arroyo L.G."/>
            <person name="Baird J.D."/>
            <person name="Rikihisa Y."/>
        </authorList>
    </citation>
    <scope>NUCLEOTIDE SEQUENCE [LARGE SCALE GENOMIC DNA]</scope>
    <source>
        <strain evidence="2 3">Fin17</strain>
    </source>
</reference>
<dbReference type="Gene3D" id="3.40.30.10">
    <property type="entry name" value="Glutaredoxin"/>
    <property type="match status" value="1"/>
</dbReference>
<dbReference type="GO" id="GO:0016491">
    <property type="term" value="F:oxidoreductase activity"/>
    <property type="evidence" value="ECO:0007669"/>
    <property type="project" value="InterPro"/>
</dbReference>
<dbReference type="PANTHER" id="PTHR43640:SF1">
    <property type="entry name" value="THIOREDOXIN-DEPENDENT PEROXIREDOXIN"/>
    <property type="match status" value="1"/>
</dbReference>
<dbReference type="Pfam" id="PF00578">
    <property type="entry name" value="AhpC-TSA"/>
    <property type="match status" value="1"/>
</dbReference>
<dbReference type="InterPro" id="IPR000866">
    <property type="entry name" value="AhpC/TSA"/>
</dbReference>
<feature type="domain" description="Thioredoxin" evidence="1">
    <location>
        <begin position="9"/>
        <end position="157"/>
    </location>
</feature>
<sequence>MVKMSTPEASLGFKAPPFSIEFGGSVYSLSSVAGPNGTLVMFICNHCPYVKQIVRQLSKDVKLMQESGIGAVAIMPNDVSSYPEDSPEKMADFAREYSFSFPYIYDAEQKVAASYGAICTPDFFGFDKKLELQYRGHFMDLTSGTHDLLDAMLEIAKGRKVSRKQKPSIGCSIKWK</sequence>
<dbReference type="PANTHER" id="PTHR43640">
    <property type="entry name" value="OS07G0260300 PROTEIN"/>
    <property type="match status" value="1"/>
</dbReference>
<dbReference type="Proteomes" id="UP000464912">
    <property type="component" value="Chromosome"/>
</dbReference>
<organism evidence="2 3">
    <name type="scientific">Neorickettsia findlayensis</name>
    <dbReference type="NCBI Taxonomy" id="2686014"/>
    <lineage>
        <taxon>Bacteria</taxon>
        <taxon>Pseudomonadati</taxon>
        <taxon>Pseudomonadota</taxon>
        <taxon>Alphaproteobacteria</taxon>
        <taxon>Rickettsiales</taxon>
        <taxon>Anaplasmataceae</taxon>
        <taxon>Neorickettsia</taxon>
    </lineage>
</organism>
<accession>A0A6P1GAK0</accession>
<name>A0A6P1GAK0_9RICK</name>
<keyword evidence="3" id="KW-1185">Reference proteome</keyword>
<dbReference type="RefSeq" id="WP_160095908.1">
    <property type="nucleotide sequence ID" value="NZ_CP047224.1"/>
</dbReference>
<dbReference type="InterPro" id="IPR047262">
    <property type="entry name" value="PRX-like1"/>
</dbReference>
<evidence type="ECO:0000313" key="2">
    <source>
        <dbReference type="EMBL" id="QHD65476.1"/>
    </source>
</evidence>
<evidence type="ECO:0000313" key="3">
    <source>
        <dbReference type="Proteomes" id="UP000464912"/>
    </source>
</evidence>
<dbReference type="AlphaFoldDB" id="A0A6P1GAK0"/>
<dbReference type="GO" id="GO:0016209">
    <property type="term" value="F:antioxidant activity"/>
    <property type="evidence" value="ECO:0007669"/>
    <property type="project" value="InterPro"/>
</dbReference>
<dbReference type="EMBL" id="CP047224">
    <property type="protein sequence ID" value="QHD65476.1"/>
    <property type="molecule type" value="Genomic_DNA"/>
</dbReference>
<dbReference type="InterPro" id="IPR036249">
    <property type="entry name" value="Thioredoxin-like_sf"/>
</dbReference>